<dbReference type="AlphaFoldDB" id="A0A6M1TGQ2"/>
<dbReference type="InterPro" id="IPR049725">
    <property type="entry name" value="STM3845-like"/>
</dbReference>
<dbReference type="RefSeq" id="WP_165269855.1">
    <property type="nucleotide sequence ID" value="NZ_JAALLS010000018.1"/>
</dbReference>
<evidence type="ECO:0000313" key="1">
    <source>
        <dbReference type="EMBL" id="NGP89282.1"/>
    </source>
</evidence>
<accession>A0A6M1TGQ2</accession>
<sequence>MVFQDLRITRGGREALHAFKSSLKNYTSHLTKNSVFIFTCGKRPDNGNTNRERLMKYASEHLKEFRFFKAEKIFKVIGEEEGRDWLTIEKQLADYSDCIIIVLGSESTFSELGAFMLEDGIAKNVLVINDIEHKNSDSFINLGPLKKLDKKSNFKPVIYTKYKNFSKCFGVVEERIQSLKRERNKRVDLKKYSAFEALQAKDRLLFVLDLIAILSPVKQREVLEMLKFIYGEEESYDDIYTSIPLLLALDLVKKEEGYLIRTLNESRFYYSFIGIDINVIRSAILNNYFKNSRERFELLKSRLK</sequence>
<reference evidence="1 2" key="1">
    <citation type="submission" date="2020-02" db="EMBL/GenBank/DDBJ databases">
        <title>Aliifodinibius halophilus 2W32, complete genome.</title>
        <authorList>
            <person name="Li Y."/>
            <person name="Wu S."/>
        </authorList>
    </citation>
    <scope>NUCLEOTIDE SEQUENCE [LARGE SCALE GENOMIC DNA]</scope>
    <source>
        <strain evidence="1 2">2W32</strain>
    </source>
</reference>
<name>A0A6M1TGQ2_9BACT</name>
<evidence type="ECO:0000313" key="2">
    <source>
        <dbReference type="Proteomes" id="UP000479132"/>
    </source>
</evidence>
<keyword evidence="2" id="KW-1185">Reference proteome</keyword>
<dbReference type="Proteomes" id="UP000479132">
    <property type="component" value="Unassembled WGS sequence"/>
</dbReference>
<organism evidence="1 2">
    <name type="scientific">Fodinibius halophilus</name>
    <dbReference type="NCBI Taxonomy" id="1736908"/>
    <lineage>
        <taxon>Bacteria</taxon>
        <taxon>Pseudomonadati</taxon>
        <taxon>Balneolota</taxon>
        <taxon>Balneolia</taxon>
        <taxon>Balneolales</taxon>
        <taxon>Balneolaceae</taxon>
        <taxon>Fodinibius</taxon>
    </lineage>
</organism>
<dbReference type="NCBIfam" id="NF038232">
    <property type="entry name" value="STM3845_fam"/>
    <property type="match status" value="1"/>
</dbReference>
<comment type="caution">
    <text evidence="1">The sequence shown here is derived from an EMBL/GenBank/DDBJ whole genome shotgun (WGS) entry which is preliminary data.</text>
</comment>
<gene>
    <name evidence="1" type="ORF">G3569_13055</name>
</gene>
<dbReference type="EMBL" id="JAALLS010000018">
    <property type="protein sequence ID" value="NGP89282.1"/>
    <property type="molecule type" value="Genomic_DNA"/>
</dbReference>
<proteinExistence type="predicted"/>
<protein>
    <submittedName>
        <fullName evidence="1">Uncharacterized protein</fullName>
    </submittedName>
</protein>